<dbReference type="InterPro" id="IPR001303">
    <property type="entry name" value="Aldolase_II/adducin_N"/>
</dbReference>
<feature type="domain" description="Class II aldolase/adducin N-terminal" evidence="3">
    <location>
        <begin position="18"/>
        <end position="204"/>
    </location>
</feature>
<evidence type="ECO:0000259" key="3">
    <source>
        <dbReference type="SMART" id="SM01007"/>
    </source>
</evidence>
<dbReference type="GO" id="GO:0019323">
    <property type="term" value="P:pentose catabolic process"/>
    <property type="evidence" value="ECO:0007669"/>
    <property type="project" value="TreeGrafter"/>
</dbReference>
<dbReference type="RefSeq" id="WP_109811808.1">
    <property type="nucleotide sequence ID" value="NZ_QGKU01000034.1"/>
</dbReference>
<keyword evidence="2" id="KW-0456">Lyase</keyword>
<keyword evidence="5" id="KW-1185">Reference proteome</keyword>
<evidence type="ECO:0000256" key="1">
    <source>
        <dbReference type="ARBA" id="ARBA00022723"/>
    </source>
</evidence>
<protein>
    <submittedName>
        <fullName evidence="4">Class II aldolase</fullName>
    </submittedName>
</protein>
<dbReference type="GO" id="GO:0046872">
    <property type="term" value="F:metal ion binding"/>
    <property type="evidence" value="ECO:0007669"/>
    <property type="project" value="UniProtKB-KW"/>
</dbReference>
<sequence length="345" mass="35440">MTAPSANTPPQPPKALSDLATLSARVGADPLLIQAAGGNTSVKDGAVMWIKASGTRLSDALSRDVFVPTDLPAMREALVRALPEADQPAHFALGDSGLRPSIETSLHAVFPQAVVVHVHCVNTIALAIRADAEAALSARLGAFDWAFVPYVKPGARLALSVRDRIGPRTDVIVLGNHGLIVAAETVDDAERLLDRVTGALAEPPGAAPAPDLAALAGLAEGSAYAVPPAQSPLHRLAGPPERLDQAVGGSLYPDHVIFCGVGATALDAVAPRVPGPDGPVFVIAPGRGALIRKDASSGAQALADCLGNVLCRVPPGAELTYLSAAQNAELLDWDAEKYRKALDAG</sequence>
<dbReference type="PANTHER" id="PTHR22789">
    <property type="entry name" value="FUCULOSE PHOSPHATE ALDOLASE"/>
    <property type="match status" value="1"/>
</dbReference>
<dbReference type="InterPro" id="IPR036409">
    <property type="entry name" value="Aldolase_II/adducin_N_sf"/>
</dbReference>
<dbReference type="Proteomes" id="UP000245680">
    <property type="component" value="Unassembled WGS sequence"/>
</dbReference>
<evidence type="ECO:0000313" key="4">
    <source>
        <dbReference type="EMBL" id="PWR02494.1"/>
    </source>
</evidence>
<dbReference type="AlphaFoldDB" id="A0A2V2LG64"/>
<keyword evidence="1" id="KW-0479">Metal-binding</keyword>
<proteinExistence type="predicted"/>
<evidence type="ECO:0000313" key="5">
    <source>
        <dbReference type="Proteomes" id="UP000245680"/>
    </source>
</evidence>
<comment type="caution">
    <text evidence="4">The sequence shown here is derived from an EMBL/GenBank/DDBJ whole genome shotgun (WGS) entry which is preliminary data.</text>
</comment>
<evidence type="ECO:0000256" key="2">
    <source>
        <dbReference type="ARBA" id="ARBA00023239"/>
    </source>
</evidence>
<name>A0A2V2LG64_9RHOB</name>
<accession>A0A2V2LG64</accession>
<dbReference type="SUPFAM" id="SSF53639">
    <property type="entry name" value="AraD/HMP-PK domain-like"/>
    <property type="match status" value="1"/>
</dbReference>
<dbReference type="SMART" id="SM01007">
    <property type="entry name" value="Aldolase_II"/>
    <property type="match status" value="1"/>
</dbReference>
<organism evidence="4 5">
    <name type="scientific">Meridianimarinicoccus roseus</name>
    <dbReference type="NCBI Taxonomy" id="2072018"/>
    <lineage>
        <taxon>Bacteria</taxon>
        <taxon>Pseudomonadati</taxon>
        <taxon>Pseudomonadota</taxon>
        <taxon>Alphaproteobacteria</taxon>
        <taxon>Rhodobacterales</taxon>
        <taxon>Paracoccaceae</taxon>
        <taxon>Meridianimarinicoccus</taxon>
    </lineage>
</organism>
<gene>
    <name evidence="4" type="ORF">DKT77_11245</name>
</gene>
<dbReference type="GO" id="GO:0005829">
    <property type="term" value="C:cytosol"/>
    <property type="evidence" value="ECO:0007669"/>
    <property type="project" value="TreeGrafter"/>
</dbReference>
<reference evidence="4 5" key="1">
    <citation type="submission" date="2018-05" db="EMBL/GenBank/DDBJ databases">
        <title>Rhodobacteraceae gen. nov., sp. nov. isolated from sea water.</title>
        <authorList>
            <person name="Ren Y."/>
        </authorList>
    </citation>
    <scope>NUCLEOTIDE SEQUENCE [LARGE SCALE GENOMIC DNA]</scope>
    <source>
        <strain evidence="4 5">TG-679</strain>
    </source>
</reference>
<dbReference type="Gene3D" id="3.40.225.10">
    <property type="entry name" value="Class II aldolase/adducin N-terminal domain"/>
    <property type="match status" value="1"/>
</dbReference>
<dbReference type="Pfam" id="PF00596">
    <property type="entry name" value="Aldolase_II"/>
    <property type="match status" value="1"/>
</dbReference>
<dbReference type="GO" id="GO:0016832">
    <property type="term" value="F:aldehyde-lyase activity"/>
    <property type="evidence" value="ECO:0007669"/>
    <property type="project" value="TreeGrafter"/>
</dbReference>
<dbReference type="EMBL" id="QGKU01000034">
    <property type="protein sequence ID" value="PWR02494.1"/>
    <property type="molecule type" value="Genomic_DNA"/>
</dbReference>
<dbReference type="PANTHER" id="PTHR22789:SF0">
    <property type="entry name" value="3-OXO-TETRONATE 4-PHOSPHATE DECARBOXYLASE-RELATED"/>
    <property type="match status" value="1"/>
</dbReference>
<dbReference type="InterPro" id="IPR050197">
    <property type="entry name" value="Aldolase_class_II_sugar_metab"/>
</dbReference>